<evidence type="ECO:0000313" key="4">
    <source>
        <dbReference type="EMBL" id="GLQ76399.1"/>
    </source>
</evidence>
<dbReference type="Proteomes" id="UP001156690">
    <property type="component" value="Unassembled WGS sequence"/>
</dbReference>
<evidence type="ECO:0000259" key="3">
    <source>
        <dbReference type="Pfam" id="PF00294"/>
    </source>
</evidence>
<dbReference type="PANTHER" id="PTHR10584:SF166">
    <property type="entry name" value="RIBOKINASE"/>
    <property type="match status" value="1"/>
</dbReference>
<feature type="domain" description="Carbohydrate kinase PfkB" evidence="3">
    <location>
        <begin position="3"/>
        <end position="268"/>
    </location>
</feature>
<keyword evidence="2" id="KW-0418">Kinase</keyword>
<evidence type="ECO:0000256" key="1">
    <source>
        <dbReference type="ARBA" id="ARBA00022679"/>
    </source>
</evidence>
<dbReference type="EMBL" id="BSNX01000075">
    <property type="protein sequence ID" value="GLQ76399.1"/>
    <property type="molecule type" value="Genomic_DNA"/>
</dbReference>
<dbReference type="AlphaFoldDB" id="A0AAV5P1Z5"/>
<dbReference type="PANTHER" id="PTHR10584">
    <property type="entry name" value="SUGAR KINASE"/>
    <property type="match status" value="1"/>
</dbReference>
<proteinExistence type="predicted"/>
<dbReference type="InterPro" id="IPR029056">
    <property type="entry name" value="Ribokinase-like"/>
</dbReference>
<evidence type="ECO:0000256" key="2">
    <source>
        <dbReference type="ARBA" id="ARBA00022777"/>
    </source>
</evidence>
<sequence>MGNLLIAGAANVDIVATINTLGSNKNHRGRVHFSAGGCGLNMALNASRLGYPTTFMTALNRSILSNQIERVLDKCGVTKKILTVPNMEDSIFSIINGSESDNKSVLQEALNDIELTNEFVHSEIQDSKGVLVTAEFSVTSLKTIIQAANRCSKEVFIAGCSAEEVTKIPFKDIRVDYLFLNQHEAKSFARYHKCGNLNTLSALLKTTIVVTKDEQGAEVITPENTQRFDTIYKHFDGNTLGAGDYFMSKCAVEVLSGHSIEAAVRQALETINDILNTEKANLYDTNLELTKELA</sequence>
<keyword evidence="1" id="KW-0808">Transferase</keyword>
<protein>
    <recommendedName>
        <fullName evidence="3">Carbohydrate kinase PfkB domain-containing protein</fullName>
    </recommendedName>
</protein>
<reference evidence="5" key="1">
    <citation type="journal article" date="2019" name="Int. J. Syst. Evol. Microbiol.">
        <title>The Global Catalogue of Microorganisms (GCM) 10K type strain sequencing project: providing services to taxonomists for standard genome sequencing and annotation.</title>
        <authorList>
            <consortium name="The Broad Institute Genomics Platform"/>
            <consortium name="The Broad Institute Genome Sequencing Center for Infectious Disease"/>
            <person name="Wu L."/>
            <person name="Ma J."/>
        </authorList>
    </citation>
    <scope>NUCLEOTIDE SEQUENCE [LARGE SCALE GENOMIC DNA]</scope>
    <source>
        <strain evidence="5">NBRC 15640</strain>
    </source>
</reference>
<name>A0AAV5P1Z5_9VIBR</name>
<dbReference type="GO" id="GO:0016301">
    <property type="term" value="F:kinase activity"/>
    <property type="evidence" value="ECO:0007669"/>
    <property type="project" value="UniProtKB-KW"/>
</dbReference>
<dbReference type="InterPro" id="IPR011611">
    <property type="entry name" value="PfkB_dom"/>
</dbReference>
<dbReference type="Pfam" id="PF00294">
    <property type="entry name" value="PfkB"/>
    <property type="match status" value="1"/>
</dbReference>
<dbReference type="SUPFAM" id="SSF53613">
    <property type="entry name" value="Ribokinase-like"/>
    <property type="match status" value="1"/>
</dbReference>
<gene>
    <name evidence="4" type="ORF">GCM10007932_57620</name>
</gene>
<dbReference type="RefSeq" id="WP_126608140.1">
    <property type="nucleotide sequence ID" value="NZ_AP025145.1"/>
</dbReference>
<accession>A0AAV5P1Z5</accession>
<evidence type="ECO:0000313" key="5">
    <source>
        <dbReference type="Proteomes" id="UP001156690"/>
    </source>
</evidence>
<dbReference type="Gene3D" id="3.40.1190.20">
    <property type="match status" value="1"/>
</dbReference>
<keyword evidence="5" id="KW-1185">Reference proteome</keyword>
<comment type="caution">
    <text evidence="4">The sequence shown here is derived from an EMBL/GenBank/DDBJ whole genome shotgun (WGS) entry which is preliminary data.</text>
</comment>
<dbReference type="GO" id="GO:0005829">
    <property type="term" value="C:cytosol"/>
    <property type="evidence" value="ECO:0007669"/>
    <property type="project" value="TreeGrafter"/>
</dbReference>
<organism evidence="4 5">
    <name type="scientific">Vibrio penaeicida</name>
    <dbReference type="NCBI Taxonomy" id="104609"/>
    <lineage>
        <taxon>Bacteria</taxon>
        <taxon>Pseudomonadati</taxon>
        <taxon>Pseudomonadota</taxon>
        <taxon>Gammaproteobacteria</taxon>
        <taxon>Vibrionales</taxon>
        <taxon>Vibrionaceae</taxon>
        <taxon>Vibrio</taxon>
    </lineage>
</organism>